<evidence type="ECO:0000256" key="3">
    <source>
        <dbReference type="ARBA" id="ARBA00022692"/>
    </source>
</evidence>
<evidence type="ECO:0000313" key="9">
    <source>
        <dbReference type="Proteomes" id="UP000594364"/>
    </source>
</evidence>
<evidence type="ECO:0008006" key="10">
    <source>
        <dbReference type="Google" id="ProtNLM"/>
    </source>
</evidence>
<evidence type="ECO:0000256" key="2">
    <source>
        <dbReference type="ARBA" id="ARBA00022617"/>
    </source>
</evidence>
<evidence type="ECO:0000256" key="5">
    <source>
        <dbReference type="ARBA" id="ARBA00022989"/>
    </source>
</evidence>
<organism evidence="8 9">
    <name type="scientific">Epichloe festucae (strain Fl1)</name>
    <dbReference type="NCBI Taxonomy" id="877507"/>
    <lineage>
        <taxon>Eukaryota</taxon>
        <taxon>Fungi</taxon>
        <taxon>Dikarya</taxon>
        <taxon>Ascomycota</taxon>
        <taxon>Pezizomycotina</taxon>
        <taxon>Sordariomycetes</taxon>
        <taxon>Hypocreomycetidae</taxon>
        <taxon>Hypocreales</taxon>
        <taxon>Clavicipitaceae</taxon>
        <taxon>Epichloe</taxon>
    </lineage>
</organism>
<protein>
    <recommendedName>
        <fullName evidence="10">Succinate dehydrogenase cytochrome b subunit</fullName>
    </recommendedName>
</protein>
<gene>
    <name evidence="8" type="ORF">C2857_000224</name>
</gene>
<evidence type="ECO:0000313" key="8">
    <source>
        <dbReference type="EMBL" id="QPH03842.1"/>
    </source>
</evidence>
<keyword evidence="6" id="KW-0408">Iron</keyword>
<dbReference type="PANTHER" id="PTHR10978:SF5">
    <property type="entry name" value="SUCCINATE DEHYDROGENASE CYTOCHROME B560 SUBUNIT, MITOCHONDRIAL"/>
    <property type="match status" value="1"/>
</dbReference>
<dbReference type="PROSITE" id="PS01001">
    <property type="entry name" value="SDH_CYT_2"/>
    <property type="match status" value="1"/>
</dbReference>
<evidence type="ECO:0000256" key="6">
    <source>
        <dbReference type="ARBA" id="ARBA00023004"/>
    </source>
</evidence>
<dbReference type="Proteomes" id="UP000594364">
    <property type="component" value="Chromosome 4"/>
</dbReference>
<dbReference type="OrthoDB" id="588261at2759"/>
<keyword evidence="5" id="KW-1133">Transmembrane helix</keyword>
<dbReference type="Pfam" id="PF01127">
    <property type="entry name" value="Sdh_cyt"/>
    <property type="match status" value="1"/>
</dbReference>
<name>A0A7S9KTY4_EPIFF</name>
<keyword evidence="9" id="KW-1185">Reference proteome</keyword>
<dbReference type="InterPro" id="IPR000701">
    <property type="entry name" value="SuccDH_FuR_B_TM-su"/>
</dbReference>
<evidence type="ECO:0000256" key="4">
    <source>
        <dbReference type="ARBA" id="ARBA00022723"/>
    </source>
</evidence>
<comment type="subcellular location">
    <subcellularLocation>
        <location evidence="1">Membrane</location>
        <topology evidence="1">Multi-pass membrane protein</topology>
    </subcellularLocation>
</comment>
<keyword evidence="3" id="KW-0812">Transmembrane</keyword>
<dbReference type="GO" id="GO:0006121">
    <property type="term" value="P:mitochondrial electron transport, succinate to ubiquinone"/>
    <property type="evidence" value="ECO:0007669"/>
    <property type="project" value="TreeGrafter"/>
</dbReference>
<dbReference type="GO" id="GO:0005739">
    <property type="term" value="C:mitochondrion"/>
    <property type="evidence" value="ECO:0007669"/>
    <property type="project" value="GOC"/>
</dbReference>
<reference evidence="8 9" key="1">
    <citation type="journal article" date="2018" name="PLoS Genet.">
        <title>Repeat elements organise 3D genome structure and mediate transcription in the filamentous fungus Epichloe festucae.</title>
        <authorList>
            <person name="Winter D.J."/>
            <person name="Ganley A.R.D."/>
            <person name="Young C.A."/>
            <person name="Liachko I."/>
            <person name="Schardl C.L."/>
            <person name="Dupont P.Y."/>
            <person name="Berry D."/>
            <person name="Ram A."/>
            <person name="Scott B."/>
            <person name="Cox M.P."/>
        </authorList>
    </citation>
    <scope>NUCLEOTIDE SEQUENCE [LARGE SCALE GENOMIC DNA]</scope>
    <source>
        <strain evidence="8 9">Fl1</strain>
    </source>
</reference>
<sequence length="259" mass="28193">MEPARDLGKGSQPYRQIKSRAVGAEKLSPAGWCAGPRNRPVLHFPVSRGPVGRDLGNLQLGQLGIIVHTNLHCEKKMIAQRVGVAALRRGARPLAFDQLPKVAIATGVIQARPVATAKVSQEDGHQILVNQRLRRPISPHLGIYKIEQTWLGHSAWTRITGCTLSGAAYAYFTAYLVAPLLGWHLESASLVSAFATLPFAVKGGVKFALGFPFAYHFINGLRHLWFDMGKGFSKSSIKKGEMALWTSSILSGLYLAFGL</sequence>
<accession>A0A7S9KTY4</accession>
<dbReference type="GO" id="GO:0016020">
    <property type="term" value="C:membrane"/>
    <property type="evidence" value="ECO:0007669"/>
    <property type="project" value="UniProtKB-SubCell"/>
</dbReference>
<dbReference type="CDD" id="cd03499">
    <property type="entry name" value="SQR_TypeC_SdhC"/>
    <property type="match status" value="1"/>
</dbReference>
<dbReference type="InterPro" id="IPR014314">
    <property type="entry name" value="Succ_DH_cytb556"/>
</dbReference>
<keyword evidence="4" id="KW-0479">Metal-binding</keyword>
<dbReference type="AlphaFoldDB" id="A0A7S9KTY4"/>
<dbReference type="GO" id="GO:0006099">
    <property type="term" value="P:tricarboxylic acid cycle"/>
    <property type="evidence" value="ECO:0007669"/>
    <property type="project" value="InterPro"/>
</dbReference>
<dbReference type="Gene3D" id="1.20.1300.10">
    <property type="entry name" value="Fumarate reductase/succinate dehydrogenase, transmembrane subunit"/>
    <property type="match status" value="1"/>
</dbReference>
<evidence type="ECO:0000256" key="1">
    <source>
        <dbReference type="ARBA" id="ARBA00004141"/>
    </source>
</evidence>
<dbReference type="GO" id="GO:0046872">
    <property type="term" value="F:metal ion binding"/>
    <property type="evidence" value="ECO:0007669"/>
    <property type="project" value="UniProtKB-KW"/>
</dbReference>
<proteinExistence type="predicted"/>
<dbReference type="PANTHER" id="PTHR10978">
    <property type="entry name" value="SUCCINATE DEHYDROGENASE CYTOCHROME B560 SUBUNIT"/>
    <property type="match status" value="1"/>
</dbReference>
<evidence type="ECO:0000256" key="7">
    <source>
        <dbReference type="ARBA" id="ARBA00023136"/>
    </source>
</evidence>
<dbReference type="EMBL" id="CP031388">
    <property type="protein sequence ID" value="QPH03842.1"/>
    <property type="molecule type" value="Genomic_DNA"/>
</dbReference>
<keyword evidence="2" id="KW-0349">Heme</keyword>
<dbReference type="SUPFAM" id="SSF81343">
    <property type="entry name" value="Fumarate reductase respiratory complex transmembrane subunits"/>
    <property type="match status" value="1"/>
</dbReference>
<dbReference type="InterPro" id="IPR018495">
    <property type="entry name" value="Succ_DH_cyt_bsu_CS"/>
</dbReference>
<dbReference type="InterPro" id="IPR034804">
    <property type="entry name" value="SQR/QFR_C/D"/>
</dbReference>
<dbReference type="GO" id="GO:0009055">
    <property type="term" value="F:electron transfer activity"/>
    <property type="evidence" value="ECO:0007669"/>
    <property type="project" value="InterPro"/>
</dbReference>
<keyword evidence="7" id="KW-0472">Membrane</keyword>